<protein>
    <submittedName>
        <fullName evidence="2">Uncharacterized protein</fullName>
    </submittedName>
</protein>
<name>A0ABD6EPW3_9BILA</name>
<organism evidence="2 3">
    <name type="scientific">Gnathostoma spinigerum</name>
    <dbReference type="NCBI Taxonomy" id="75299"/>
    <lineage>
        <taxon>Eukaryota</taxon>
        <taxon>Metazoa</taxon>
        <taxon>Ecdysozoa</taxon>
        <taxon>Nematoda</taxon>
        <taxon>Chromadorea</taxon>
        <taxon>Rhabditida</taxon>
        <taxon>Spirurina</taxon>
        <taxon>Gnathostomatomorpha</taxon>
        <taxon>Gnathostomatoidea</taxon>
        <taxon>Gnathostomatidae</taxon>
        <taxon>Gnathostoma</taxon>
    </lineage>
</organism>
<accession>A0ABD6EPW3</accession>
<feature type="compositionally biased region" description="Low complexity" evidence="1">
    <location>
        <begin position="112"/>
        <end position="121"/>
    </location>
</feature>
<evidence type="ECO:0000313" key="2">
    <source>
        <dbReference type="EMBL" id="MFH4982010.1"/>
    </source>
</evidence>
<comment type="caution">
    <text evidence="2">The sequence shown here is derived from an EMBL/GenBank/DDBJ whole genome shotgun (WGS) entry which is preliminary data.</text>
</comment>
<sequence length="386" mass="44162">MEVAAFGDDGIRRAISEVEIAKRRQLYEDEKLRDALICLELNDRRPRALAELKEGINQYSRLLDKVISTQTSKDSTKSVRNCWTANDEKTWRLPSSSVSTSAVENPRRRRASSNPSPNNMPIVDTTELGASYENTACKSSQVSKNLFHLENPQDTYNREFRSQCLPKSAAFVPCSSRFQFLDNPSIEPARFLLSNNQNAEDEDNSKLLSIRARISALKRDHEAVMSSLCSSAVEHSDIQQPNQSVGQTHPFISQPSCNSYSVHAAVQLVLAAVKQSLPSFHYAAALILESRSSTILRRFLEALSRHEQYVRRFLTSLLMKYERIKENECRESLDHLACEIDQMDKIDRCIIKKYKMLRMIVRRDSSYVSTYSVMRQLKILHQIFSE</sequence>
<proteinExistence type="predicted"/>
<dbReference type="AlphaFoldDB" id="A0ABD6EPW3"/>
<dbReference type="Proteomes" id="UP001608902">
    <property type="component" value="Unassembled WGS sequence"/>
</dbReference>
<dbReference type="EMBL" id="JBGFUD010008315">
    <property type="protein sequence ID" value="MFH4982010.1"/>
    <property type="molecule type" value="Genomic_DNA"/>
</dbReference>
<evidence type="ECO:0000313" key="3">
    <source>
        <dbReference type="Proteomes" id="UP001608902"/>
    </source>
</evidence>
<reference evidence="2 3" key="1">
    <citation type="submission" date="2024-08" db="EMBL/GenBank/DDBJ databases">
        <title>Gnathostoma spinigerum genome.</title>
        <authorList>
            <person name="Gonzalez-Bertolin B."/>
            <person name="Monzon S."/>
            <person name="Zaballos A."/>
            <person name="Jimenez P."/>
            <person name="Dekumyoy P."/>
            <person name="Varona S."/>
            <person name="Cuesta I."/>
            <person name="Sumanam S."/>
            <person name="Adisakwattana P."/>
            <person name="Gasser R.B."/>
            <person name="Hernandez-Gonzalez A."/>
            <person name="Young N.D."/>
            <person name="Perteguer M.J."/>
        </authorList>
    </citation>
    <scope>NUCLEOTIDE SEQUENCE [LARGE SCALE GENOMIC DNA]</scope>
    <source>
        <strain evidence="2">AL3</strain>
        <tissue evidence="2">Liver</tissue>
    </source>
</reference>
<gene>
    <name evidence="2" type="ORF">AB6A40_008719</name>
</gene>
<feature type="region of interest" description="Disordered" evidence="1">
    <location>
        <begin position="94"/>
        <end position="124"/>
    </location>
</feature>
<evidence type="ECO:0000256" key="1">
    <source>
        <dbReference type="SAM" id="MobiDB-lite"/>
    </source>
</evidence>
<feature type="compositionally biased region" description="Polar residues" evidence="1">
    <location>
        <begin position="94"/>
        <end position="103"/>
    </location>
</feature>
<keyword evidence="3" id="KW-1185">Reference proteome</keyword>